<evidence type="ECO:0000313" key="3">
    <source>
        <dbReference type="Proteomes" id="UP000000248"/>
    </source>
</evidence>
<organism evidence="2 3">
    <name type="scientific">Dichelobacter nodosus (strain VCS1703A)</name>
    <dbReference type="NCBI Taxonomy" id="246195"/>
    <lineage>
        <taxon>Bacteria</taxon>
        <taxon>Pseudomonadati</taxon>
        <taxon>Pseudomonadota</taxon>
        <taxon>Gammaproteobacteria</taxon>
        <taxon>Cardiobacteriales</taxon>
        <taxon>Cardiobacteriaceae</taxon>
        <taxon>Dichelobacter</taxon>
    </lineage>
</organism>
<gene>
    <name evidence="2" type="ordered locus">DNO_0742</name>
</gene>
<dbReference type="EMBL" id="CP000513">
    <property type="protein sequence ID" value="ABQ14316.1"/>
    <property type="molecule type" value="Genomic_DNA"/>
</dbReference>
<keyword evidence="3" id="KW-1185">Reference proteome</keyword>
<accession>A5EV00</accession>
<protein>
    <submittedName>
        <fullName evidence="2">Uncharacterized protein</fullName>
    </submittedName>
</protein>
<dbReference type="AlphaFoldDB" id="A5EV00"/>
<dbReference type="KEGG" id="dno:DNO_0742"/>
<keyword evidence="1" id="KW-1133">Transmembrane helix</keyword>
<keyword evidence="1" id="KW-0812">Transmembrane</keyword>
<dbReference type="HOGENOM" id="CLU_1056605_0_0_6"/>
<sequence>MSEWQFEKTLSVGHILTTASLIVTAFVYVTKLEQRISLLEQRLETETELRKENDSTLRAADTILRGEVKAEIRDLALKIDRLYEIRKSSRETVMPKLTDELWLMAKADYEIGGLGVSDIARKYCVAKSTVSARAKKENWQANKTEQAEQLKANAIIDLVNVERTTERTLSAVERQCFDQVVADNVAFRLQSDKNMQAVEQKVMQMLDDIERPSEAKAIMDVLKTHREARLGKMPDTQVNIQNNGVESLTRIERVVVDGTHTQD</sequence>
<proteinExistence type="predicted"/>
<evidence type="ECO:0000313" key="2">
    <source>
        <dbReference type="EMBL" id="ABQ14316.1"/>
    </source>
</evidence>
<evidence type="ECO:0000256" key="1">
    <source>
        <dbReference type="SAM" id="Phobius"/>
    </source>
</evidence>
<name>A5EV00_DICNV</name>
<reference evidence="2 3" key="1">
    <citation type="journal article" date="2007" name="Nat. Biotechnol.">
        <title>Genome sequence and identification of candidate vaccine antigens from the animal pathogen Dichelobacter nodosus.</title>
        <authorList>
            <person name="Myers G.S."/>
            <person name="Parker D."/>
            <person name="Al-Hasani K."/>
            <person name="Kennan R.M."/>
            <person name="Seemann T."/>
            <person name="Ren Q."/>
            <person name="Badger J.H."/>
            <person name="Selengut J.D."/>
            <person name="Deboy R.T."/>
            <person name="Tettelin H."/>
            <person name="Boyce J.D."/>
            <person name="McCarl V.P."/>
            <person name="Han X."/>
            <person name="Nelson W.C."/>
            <person name="Madupu R."/>
            <person name="Mohamoud Y."/>
            <person name="Holley T."/>
            <person name="Fedorova N."/>
            <person name="Khouri H."/>
            <person name="Bottomley S.P."/>
            <person name="Whittington R.J."/>
            <person name="Adler B."/>
            <person name="Songer J.G."/>
            <person name="Rood J.I."/>
            <person name="Paulsen I.T."/>
        </authorList>
    </citation>
    <scope>NUCLEOTIDE SEQUENCE [LARGE SCALE GENOMIC DNA]</scope>
    <source>
        <strain evidence="2 3">VCS1703A</strain>
    </source>
</reference>
<dbReference type="STRING" id="246195.DNO_0742"/>
<feature type="transmembrane region" description="Helical" evidence="1">
    <location>
        <begin position="12"/>
        <end position="29"/>
    </location>
</feature>
<dbReference type="RefSeq" id="WP_012031071.1">
    <property type="nucleotide sequence ID" value="NC_009446.1"/>
</dbReference>
<keyword evidence="1" id="KW-0472">Membrane</keyword>
<dbReference type="Proteomes" id="UP000000248">
    <property type="component" value="Chromosome"/>
</dbReference>